<name>A0AAD5WT45_9PEZI</name>
<comment type="caution">
    <text evidence="2">The sequence shown here is derived from an EMBL/GenBank/DDBJ whole genome shotgun (WGS) entry which is preliminary data.</text>
</comment>
<dbReference type="AlphaFoldDB" id="A0AAD5WT45"/>
<feature type="compositionally biased region" description="Low complexity" evidence="1">
    <location>
        <begin position="21"/>
        <end position="42"/>
    </location>
</feature>
<dbReference type="Proteomes" id="UP001201980">
    <property type="component" value="Unassembled WGS sequence"/>
</dbReference>
<proteinExistence type="predicted"/>
<organism evidence="2 3">
    <name type="scientific">Zalerion maritima</name>
    <dbReference type="NCBI Taxonomy" id="339359"/>
    <lineage>
        <taxon>Eukaryota</taxon>
        <taxon>Fungi</taxon>
        <taxon>Dikarya</taxon>
        <taxon>Ascomycota</taxon>
        <taxon>Pezizomycotina</taxon>
        <taxon>Sordariomycetes</taxon>
        <taxon>Lulworthiomycetidae</taxon>
        <taxon>Lulworthiales</taxon>
        <taxon>Lulworthiaceae</taxon>
        <taxon>Zalerion</taxon>
    </lineage>
</organism>
<accession>A0AAD5WT45</accession>
<dbReference type="EMBL" id="JAKWBI020000173">
    <property type="protein sequence ID" value="KAJ2900402.1"/>
    <property type="molecule type" value="Genomic_DNA"/>
</dbReference>
<protein>
    <submittedName>
        <fullName evidence="2">Uncharacterized protein</fullName>
    </submittedName>
</protein>
<reference evidence="2" key="1">
    <citation type="submission" date="2022-07" db="EMBL/GenBank/DDBJ databases">
        <title>Draft genome sequence of Zalerion maritima ATCC 34329, a (micro)plastics degrading marine fungus.</title>
        <authorList>
            <person name="Paco A."/>
            <person name="Goncalves M.F.M."/>
            <person name="Rocha-Santos T.A.P."/>
            <person name="Alves A."/>
        </authorList>
    </citation>
    <scope>NUCLEOTIDE SEQUENCE</scope>
    <source>
        <strain evidence="2">ATCC 34329</strain>
    </source>
</reference>
<evidence type="ECO:0000256" key="1">
    <source>
        <dbReference type="SAM" id="MobiDB-lite"/>
    </source>
</evidence>
<evidence type="ECO:0000313" key="3">
    <source>
        <dbReference type="Proteomes" id="UP001201980"/>
    </source>
</evidence>
<feature type="compositionally biased region" description="Low complexity" evidence="1">
    <location>
        <begin position="49"/>
        <end position="72"/>
    </location>
</feature>
<keyword evidence="3" id="KW-1185">Reference proteome</keyword>
<feature type="region of interest" description="Disordered" evidence="1">
    <location>
        <begin position="1"/>
        <end position="102"/>
    </location>
</feature>
<sequence>MMSHSQLHRRALSSTSPPAVSQISTSMSAYSSSKLSSRSPSGKTTPTRGPSSALGTSSASPSSPRAPTSRNSGLSRSKSKREVPSPRSINPAVALSERTMTRRRQTAVGIKLAPPHYKHSFCGGPSVNENIFLELKPSAGNSAVPLSRKAWDLEVPLPISSDAIGGGDGGGGKWYGPSGERAQVRVTVDVWKKDGWGYFFHVSELYGHDPEAKPRDRALQLEKQEGPPTKKAPGLLKREGGTKAWDRHVVREVSIEELERLGTKVLNFGMKANPLWVVEMVVTRFEREGEDGKNEVRVVWDRRVVIDMSGKSHGEDTW</sequence>
<gene>
    <name evidence="2" type="ORF">MKZ38_002459</name>
</gene>
<evidence type="ECO:0000313" key="2">
    <source>
        <dbReference type="EMBL" id="KAJ2900402.1"/>
    </source>
</evidence>
<feature type="compositionally biased region" description="Basic residues" evidence="1">
    <location>
        <begin position="1"/>
        <end position="11"/>
    </location>
</feature>